<feature type="region of interest" description="Disordered" evidence="1">
    <location>
        <begin position="156"/>
        <end position="175"/>
    </location>
</feature>
<evidence type="ECO:0000313" key="4">
    <source>
        <dbReference type="EMBL" id="AIO66030.1"/>
    </source>
</evidence>
<keyword evidence="5" id="KW-1185">Reference proteome</keyword>
<evidence type="ECO:0000256" key="1">
    <source>
        <dbReference type="SAM" id="MobiDB-lite"/>
    </source>
</evidence>
<dbReference type="GO" id="GO:0005543">
    <property type="term" value="F:phospholipid binding"/>
    <property type="evidence" value="ECO:0007669"/>
    <property type="project" value="TreeGrafter"/>
</dbReference>
<name>A0AAI8FMP9_9BURK</name>
<dbReference type="KEGG" id="bok:DM82_2847"/>
<feature type="transmembrane region" description="Helical" evidence="2">
    <location>
        <begin position="6"/>
        <end position="26"/>
    </location>
</feature>
<dbReference type="PANTHER" id="PTHR33371:SF4">
    <property type="entry name" value="INTERMEMBRANE PHOSPHOLIPID TRANSPORT SYSTEM BINDING PROTEIN MLAD"/>
    <property type="match status" value="1"/>
</dbReference>
<keyword evidence="2" id="KW-1133">Transmembrane helix</keyword>
<dbReference type="InterPro" id="IPR052336">
    <property type="entry name" value="MlaD_Phospholipid_Transporter"/>
</dbReference>
<accession>A0AAI8FMP9</accession>
<feature type="domain" description="Mce/MlaD" evidence="3">
    <location>
        <begin position="39"/>
        <end position="116"/>
    </location>
</feature>
<dbReference type="AlphaFoldDB" id="A0AAI8FMP9"/>
<evidence type="ECO:0000259" key="3">
    <source>
        <dbReference type="Pfam" id="PF02470"/>
    </source>
</evidence>
<organism evidence="4 5">
    <name type="scientific">Burkholderia oklahomensis</name>
    <dbReference type="NCBI Taxonomy" id="342113"/>
    <lineage>
        <taxon>Bacteria</taxon>
        <taxon>Pseudomonadati</taxon>
        <taxon>Pseudomonadota</taxon>
        <taxon>Betaproteobacteria</taxon>
        <taxon>Burkholderiales</taxon>
        <taxon>Burkholderiaceae</taxon>
        <taxon>Burkholderia</taxon>
        <taxon>pseudomallei group</taxon>
    </lineage>
</organism>
<dbReference type="InterPro" id="IPR003399">
    <property type="entry name" value="Mce/MlaD"/>
</dbReference>
<dbReference type="NCBIfam" id="TIGR04430">
    <property type="entry name" value="OM_asym_MlaD"/>
    <property type="match status" value="1"/>
</dbReference>
<dbReference type="PANTHER" id="PTHR33371">
    <property type="entry name" value="INTERMEMBRANE PHOSPHOLIPID TRANSPORT SYSTEM BINDING PROTEIN MLAD-RELATED"/>
    <property type="match status" value="1"/>
</dbReference>
<gene>
    <name evidence="4" type="ORF">DM82_2847</name>
</gene>
<protein>
    <submittedName>
        <fullName evidence="4">Mce related family protein</fullName>
    </submittedName>
</protein>
<dbReference type="EMBL" id="CP008726">
    <property type="protein sequence ID" value="AIO66030.1"/>
    <property type="molecule type" value="Genomic_DNA"/>
</dbReference>
<keyword evidence="2" id="KW-0812">Transmembrane</keyword>
<dbReference type="Proteomes" id="UP000029424">
    <property type="component" value="Chromosome 1"/>
</dbReference>
<dbReference type="InterPro" id="IPR030970">
    <property type="entry name" value="ABC_MlaD"/>
</dbReference>
<evidence type="ECO:0000256" key="2">
    <source>
        <dbReference type="SAM" id="Phobius"/>
    </source>
</evidence>
<sequence>MKKTALDFWVGLFVVLGFLALLFLALKVGNMSSLSFQPTYAVKLKFDNIGGLKPRAPVKSAGVVVGRVGSIGFDTNTYQALVTIDLDKQYQFPKDSSAKILTSGLLGEQYIGLEPGGDTEMLKAGDTITMTQSAIVLENLIGQFLYSKAADAGGAKPAAAASGAPAPAASGAAAQ</sequence>
<dbReference type="GO" id="GO:0005548">
    <property type="term" value="F:phospholipid transporter activity"/>
    <property type="evidence" value="ECO:0007669"/>
    <property type="project" value="TreeGrafter"/>
</dbReference>
<proteinExistence type="predicted"/>
<keyword evidence="2" id="KW-0472">Membrane</keyword>
<reference evidence="4 5" key="1">
    <citation type="submission" date="2014-06" db="EMBL/GenBank/DDBJ databases">
        <authorList>
            <person name="Bishop-Lilly K.A."/>
            <person name="Broomall S.M."/>
            <person name="Chain P.S."/>
            <person name="Chertkov O."/>
            <person name="Coyne S.R."/>
            <person name="Daligault H.E."/>
            <person name="Davenport K.W."/>
            <person name="Erkkila T."/>
            <person name="Frey K.G."/>
            <person name="Gibbons H.S."/>
            <person name="Gu W."/>
            <person name="Jaissle J."/>
            <person name="Johnson S.L."/>
            <person name="Koroleva G.I."/>
            <person name="Ladner J.T."/>
            <person name="Lo C.-C."/>
            <person name="Minogue T.D."/>
            <person name="Munk C."/>
            <person name="Palacios G.F."/>
            <person name="Redden C.L."/>
            <person name="Rosenzweig C.N."/>
            <person name="Scholz M.B."/>
            <person name="Teshima H."/>
            <person name="Xu Y."/>
        </authorList>
    </citation>
    <scope>NUCLEOTIDE SEQUENCE [LARGE SCALE GENOMIC DNA]</scope>
    <source>
        <strain evidence="4 5">EO147</strain>
    </source>
</reference>
<dbReference type="Pfam" id="PF02470">
    <property type="entry name" value="MlaD"/>
    <property type="match status" value="1"/>
</dbReference>
<evidence type="ECO:0000313" key="5">
    <source>
        <dbReference type="Proteomes" id="UP000029424"/>
    </source>
</evidence>